<comment type="catalytic activity">
    <reaction evidence="5">
        <text>L-aspartate + L-glutamine + ATP + H2O = L-asparagine + L-glutamate + AMP + diphosphate + H(+)</text>
        <dbReference type="Rhea" id="RHEA:12228"/>
        <dbReference type="ChEBI" id="CHEBI:15377"/>
        <dbReference type="ChEBI" id="CHEBI:15378"/>
        <dbReference type="ChEBI" id="CHEBI:29985"/>
        <dbReference type="ChEBI" id="CHEBI:29991"/>
        <dbReference type="ChEBI" id="CHEBI:30616"/>
        <dbReference type="ChEBI" id="CHEBI:33019"/>
        <dbReference type="ChEBI" id="CHEBI:58048"/>
        <dbReference type="ChEBI" id="CHEBI:58359"/>
        <dbReference type="ChEBI" id="CHEBI:456215"/>
        <dbReference type="EC" id="6.3.5.4"/>
    </reaction>
</comment>
<evidence type="ECO:0000256" key="1">
    <source>
        <dbReference type="ARBA" id="ARBA00005752"/>
    </source>
</evidence>
<dbReference type="SUPFAM" id="SSF52402">
    <property type="entry name" value="Adenine nucleotide alpha hydrolases-like"/>
    <property type="match status" value="1"/>
</dbReference>
<keyword evidence="3 5" id="KW-0067">ATP-binding</keyword>
<dbReference type="Gene3D" id="3.40.50.620">
    <property type="entry name" value="HUPs"/>
    <property type="match status" value="1"/>
</dbReference>
<reference evidence="9" key="1">
    <citation type="submission" date="2021-03" db="EMBL/GenBank/DDBJ databases">
        <authorList>
            <person name="Jaffe A."/>
        </authorList>
    </citation>
    <scope>NUCLEOTIDE SEQUENCE</scope>
    <source>
        <strain evidence="9">RIFCSPLOWO2_01_FULL_58_19</strain>
    </source>
</reference>
<dbReference type="PANTHER" id="PTHR43284">
    <property type="entry name" value="ASPARAGINE SYNTHETASE (GLUTAMINE-HYDROLYZING)"/>
    <property type="match status" value="1"/>
</dbReference>
<dbReference type="Gene3D" id="3.60.20.10">
    <property type="entry name" value="Glutamine Phosphoribosylpyrophosphate, subunit 1, domain 1"/>
    <property type="match status" value="1"/>
</dbReference>
<dbReference type="EC" id="6.3.5.4" evidence="5"/>
<evidence type="ECO:0000313" key="9">
    <source>
        <dbReference type="EMBL" id="MBS3063602.1"/>
    </source>
</evidence>
<dbReference type="InterPro" id="IPR029055">
    <property type="entry name" value="Ntn_hydrolases_N"/>
</dbReference>
<organism evidence="9 10">
    <name type="scientific">Candidatus Iainarchaeum sp</name>
    <dbReference type="NCBI Taxonomy" id="3101447"/>
    <lineage>
        <taxon>Archaea</taxon>
        <taxon>Candidatus Iainarchaeota</taxon>
        <taxon>Candidatus Iainarchaeia</taxon>
        <taxon>Candidatus Iainarchaeales</taxon>
        <taxon>Candidatus Iainarchaeaceae</taxon>
        <taxon>Candidatus Iainarchaeum</taxon>
    </lineage>
</organism>
<evidence type="ECO:0000256" key="5">
    <source>
        <dbReference type="PIRNR" id="PIRNR001589"/>
    </source>
</evidence>
<dbReference type="AlphaFoldDB" id="A0A8T4LCC1"/>
<dbReference type="CDD" id="cd00712">
    <property type="entry name" value="AsnB"/>
    <property type="match status" value="1"/>
</dbReference>
<dbReference type="InterPro" id="IPR033738">
    <property type="entry name" value="AsnB_N"/>
</dbReference>
<dbReference type="InterPro" id="IPR001962">
    <property type="entry name" value="Asn_synthase"/>
</dbReference>
<keyword evidence="4 6" id="KW-0315">Glutamine amidotransferase</keyword>
<evidence type="ECO:0000259" key="8">
    <source>
        <dbReference type="PROSITE" id="PS51278"/>
    </source>
</evidence>
<feature type="active site" description="For GATase activity" evidence="6">
    <location>
        <position position="2"/>
    </location>
</feature>
<evidence type="ECO:0000256" key="2">
    <source>
        <dbReference type="ARBA" id="ARBA00022741"/>
    </source>
</evidence>
<dbReference type="GO" id="GO:0005524">
    <property type="term" value="F:ATP binding"/>
    <property type="evidence" value="ECO:0007669"/>
    <property type="project" value="UniProtKB-KW"/>
</dbReference>
<comment type="caution">
    <text evidence="9">The sequence shown here is derived from an EMBL/GenBank/DDBJ whole genome shotgun (WGS) entry which is preliminary data.</text>
</comment>
<reference evidence="9" key="2">
    <citation type="submission" date="2021-05" db="EMBL/GenBank/DDBJ databases">
        <title>Protein family content uncovers lineage relationships and bacterial pathway maintenance mechanisms in DPANN archaea.</title>
        <authorList>
            <person name="Castelle C.J."/>
            <person name="Meheust R."/>
            <person name="Jaffe A.L."/>
            <person name="Seitz K."/>
            <person name="Gong X."/>
            <person name="Baker B.J."/>
            <person name="Banfield J.F."/>
        </authorList>
    </citation>
    <scope>NUCLEOTIDE SEQUENCE</scope>
    <source>
        <strain evidence="9">RIFCSPLOWO2_01_FULL_58_19</strain>
    </source>
</reference>
<dbReference type="InterPro" id="IPR017932">
    <property type="entry name" value="GATase_2_dom"/>
</dbReference>
<dbReference type="NCBIfam" id="TIGR01536">
    <property type="entry name" value="asn_synth_AEB"/>
    <property type="match status" value="1"/>
</dbReference>
<dbReference type="GO" id="GO:0006529">
    <property type="term" value="P:asparagine biosynthetic process"/>
    <property type="evidence" value="ECO:0007669"/>
    <property type="project" value="UniProtKB-KW"/>
</dbReference>
<dbReference type="Proteomes" id="UP000678237">
    <property type="component" value="Unassembled WGS sequence"/>
</dbReference>
<dbReference type="Pfam" id="PF13537">
    <property type="entry name" value="GATase_7"/>
    <property type="match status" value="1"/>
</dbReference>
<evidence type="ECO:0000256" key="7">
    <source>
        <dbReference type="PIRSR" id="PIRSR001589-2"/>
    </source>
</evidence>
<evidence type="ECO:0000313" key="10">
    <source>
        <dbReference type="Proteomes" id="UP000678237"/>
    </source>
</evidence>
<keyword evidence="9" id="KW-0436">Ligase</keyword>
<gene>
    <name evidence="9" type="primary">asnB</name>
    <name evidence="9" type="ORF">J4203_07105</name>
</gene>
<dbReference type="PIRSF" id="PIRSF001589">
    <property type="entry name" value="Asn_synthetase_glu-h"/>
    <property type="match status" value="1"/>
</dbReference>
<dbReference type="Pfam" id="PF00733">
    <property type="entry name" value="Asn_synthase"/>
    <property type="match status" value="1"/>
</dbReference>
<evidence type="ECO:0000256" key="3">
    <source>
        <dbReference type="ARBA" id="ARBA00022840"/>
    </source>
</evidence>
<evidence type="ECO:0000256" key="6">
    <source>
        <dbReference type="PIRSR" id="PIRSR001589-1"/>
    </source>
</evidence>
<feature type="binding site" evidence="7">
    <location>
        <position position="282"/>
    </location>
    <ligand>
        <name>ATP</name>
        <dbReference type="ChEBI" id="CHEBI:30616"/>
    </ligand>
</feature>
<keyword evidence="2 5" id="KW-0547">Nucleotide-binding</keyword>
<dbReference type="GO" id="GO:0004066">
    <property type="term" value="F:asparagine synthase (glutamine-hydrolyzing) activity"/>
    <property type="evidence" value="ECO:0007669"/>
    <property type="project" value="UniProtKB-EC"/>
</dbReference>
<proteinExistence type="inferred from homology"/>
<comment type="similarity">
    <text evidence="1">Belongs to the asparagine synthetase family.</text>
</comment>
<dbReference type="PROSITE" id="PS51278">
    <property type="entry name" value="GATASE_TYPE_2"/>
    <property type="match status" value="1"/>
</dbReference>
<feature type="domain" description="Glutamine amidotransferase type-2" evidence="8">
    <location>
        <begin position="2"/>
        <end position="208"/>
    </location>
</feature>
<accession>A0A8T4LCC1</accession>
<evidence type="ECO:0000256" key="4">
    <source>
        <dbReference type="ARBA" id="ARBA00022962"/>
    </source>
</evidence>
<keyword evidence="6" id="KW-0061">Asparagine biosynthesis</keyword>
<keyword evidence="6" id="KW-0028">Amino-acid biosynthesis</keyword>
<dbReference type="GO" id="GO:0005829">
    <property type="term" value="C:cytosol"/>
    <property type="evidence" value="ECO:0007669"/>
    <property type="project" value="TreeGrafter"/>
</dbReference>
<dbReference type="InterPro" id="IPR051786">
    <property type="entry name" value="ASN_synthetase/amidase"/>
</dbReference>
<sequence length="630" mass="72220">MCGICGVYGFNDKQLIKSMTRIMEHRGPDDEGYYSDKNLELGFRRLSIIDLAGGHQPMSNEDGSVWIVFNGEIWNYRELRQELEAKGHRFATNADTESVIHAYEEYGFDCLQRLNGMFAFAIWDANKKQLFLARDRTGKKPLYYWQNEGVFLFASEIKALLAFPAVEPEVNFQALDGYLTFRFVPTPETMFKGVFSLPAAHAMTVDAAGIRCWRYWQLKENISTGTEAYFIARTREVIRQAVQERLISDVPIGIYLSGGIDSSAVLGFLRESSEVPLASFTIGFESEGCYNELPYAAEIARLYDTDHHEFIVKPRVLRDLSKILWHLEQPTAPEHYIAEYYLAELARKHVKVVLTGSGGDEAFATYEKYLLAKTQRAFECLPSPVRRLLASMAGRHAPFEFAPSLQSPLRFAEKTLEENYLAVNAVMDEDEKRLVVSEEVKSQVLADTPKRLAAQYFSAARKFDYLNQLRYADYANWFQYYVLQNFDKITMAHSLEGRVPLASHKLVEFSFTLPLNLLVKGFGKGGLRYLYLKSVKDKLPPPILARAKQGFQLPLKLWFDAELREYAEQRFGELKAHCNLFDDRAVHALVERIAAQKKWRSRQISKLMTLLAFSEWHRLFILGGSHRGKP</sequence>
<dbReference type="CDD" id="cd01991">
    <property type="entry name" value="Asn_synthase_B_C"/>
    <property type="match status" value="1"/>
</dbReference>
<dbReference type="PANTHER" id="PTHR43284:SF1">
    <property type="entry name" value="ASPARAGINE SYNTHETASE"/>
    <property type="match status" value="1"/>
</dbReference>
<protein>
    <recommendedName>
        <fullName evidence="5">Putative asparagine synthetase [glutamine-hydrolyzing]</fullName>
        <ecNumber evidence="5">6.3.5.4</ecNumber>
    </recommendedName>
</protein>
<dbReference type="EMBL" id="JAGVWE010000006">
    <property type="protein sequence ID" value="MBS3063602.1"/>
    <property type="molecule type" value="Genomic_DNA"/>
</dbReference>
<dbReference type="InterPro" id="IPR014729">
    <property type="entry name" value="Rossmann-like_a/b/a_fold"/>
</dbReference>
<dbReference type="SUPFAM" id="SSF56235">
    <property type="entry name" value="N-terminal nucleophile aminohydrolases (Ntn hydrolases)"/>
    <property type="match status" value="1"/>
</dbReference>
<name>A0A8T4LCC1_9ARCH</name>
<dbReference type="InterPro" id="IPR006426">
    <property type="entry name" value="Asn_synth_AEB"/>
</dbReference>
<feature type="binding site" evidence="7">
    <location>
        <position position="95"/>
    </location>
    <ligand>
        <name>L-glutamine</name>
        <dbReference type="ChEBI" id="CHEBI:58359"/>
    </ligand>
</feature>